<feature type="transmembrane region" description="Helical" evidence="1">
    <location>
        <begin position="51"/>
        <end position="74"/>
    </location>
</feature>
<accession>F5T096</accession>
<evidence type="ECO:0000256" key="1">
    <source>
        <dbReference type="SAM" id="Phobius"/>
    </source>
</evidence>
<proteinExistence type="predicted"/>
<protein>
    <submittedName>
        <fullName evidence="2">Uncharacterized protein</fullName>
    </submittedName>
</protein>
<dbReference type="Proteomes" id="UP000003544">
    <property type="component" value="Unassembled WGS sequence"/>
</dbReference>
<keyword evidence="1" id="KW-0472">Membrane</keyword>
<dbReference type="STRING" id="1026882.MAMP_02140"/>
<keyword evidence="1" id="KW-1133">Transmembrane helix</keyword>
<dbReference type="EMBL" id="AFIG01000001">
    <property type="protein sequence ID" value="EGL55146.1"/>
    <property type="molecule type" value="Genomic_DNA"/>
</dbReference>
<sequence>MQTGTIIKKPVTIDNELAKPIYSPQQRHLKKTEQTSYLSTSPAFFPKTGKLICHLILVLQVLALDVFSLVFMLFSPLFCLGKHDVD</sequence>
<keyword evidence="1" id="KW-0812">Transmembrane</keyword>
<organism evidence="2 3">
    <name type="scientific">Methylophaga aminisulfidivorans MP</name>
    <dbReference type="NCBI Taxonomy" id="1026882"/>
    <lineage>
        <taxon>Bacteria</taxon>
        <taxon>Pseudomonadati</taxon>
        <taxon>Pseudomonadota</taxon>
        <taxon>Gammaproteobacteria</taxon>
        <taxon>Thiotrichales</taxon>
        <taxon>Piscirickettsiaceae</taxon>
        <taxon>Methylophaga</taxon>
    </lineage>
</organism>
<comment type="caution">
    <text evidence="2">The sequence shown here is derived from an EMBL/GenBank/DDBJ whole genome shotgun (WGS) entry which is preliminary data.</text>
</comment>
<gene>
    <name evidence="2" type="ORF">MAMP_02140</name>
</gene>
<keyword evidence="3" id="KW-1185">Reference proteome</keyword>
<evidence type="ECO:0000313" key="2">
    <source>
        <dbReference type="EMBL" id="EGL55146.1"/>
    </source>
</evidence>
<reference evidence="2 3" key="1">
    <citation type="journal article" date="2011" name="J. Bacteriol.">
        <title>Draft genome sequence of Methylophaga aminisulfidivorans MP T.</title>
        <authorList>
            <person name="Han G.H."/>
            <person name="Kim W."/>
            <person name="Chun J."/>
            <person name="Kim S.W."/>
        </authorList>
    </citation>
    <scope>NUCLEOTIDE SEQUENCE [LARGE SCALE GENOMIC DNA]</scope>
    <source>
        <strain evidence="3">MP(T)</strain>
    </source>
</reference>
<name>F5T096_9GAMM</name>
<evidence type="ECO:0000313" key="3">
    <source>
        <dbReference type="Proteomes" id="UP000003544"/>
    </source>
</evidence>
<dbReference type="AlphaFoldDB" id="F5T096"/>